<evidence type="ECO:0000313" key="2">
    <source>
        <dbReference type="Proteomes" id="UP000219215"/>
    </source>
</evidence>
<gene>
    <name evidence="1" type="ORF">DPRO_2594</name>
</gene>
<protein>
    <submittedName>
        <fullName evidence="1">Uncharacterized protein</fullName>
    </submittedName>
</protein>
<keyword evidence="2" id="KW-1185">Reference proteome</keyword>
<dbReference type="AlphaFoldDB" id="A0A2C8FAC3"/>
<dbReference type="Proteomes" id="UP000219215">
    <property type="component" value="Chromosome DPRO"/>
</dbReference>
<evidence type="ECO:0000313" key="1">
    <source>
        <dbReference type="EMBL" id="SOB59503.1"/>
    </source>
</evidence>
<dbReference type="KEGG" id="pprf:DPRO_2594"/>
<accession>A0A2C8FAC3</accession>
<organism evidence="1 2">
    <name type="scientific">Pseudodesulfovibrio profundus</name>
    <dbReference type="NCBI Taxonomy" id="57320"/>
    <lineage>
        <taxon>Bacteria</taxon>
        <taxon>Pseudomonadati</taxon>
        <taxon>Thermodesulfobacteriota</taxon>
        <taxon>Desulfovibrionia</taxon>
        <taxon>Desulfovibrionales</taxon>
        <taxon>Desulfovibrionaceae</taxon>
    </lineage>
</organism>
<sequence length="53" mass="5976">MFGQLCKSYPNAKRLVVIDQTLIAQPNKLTHGSIQGELPLRIIIREKESLDAQ</sequence>
<name>A0A2C8FAC3_9BACT</name>
<dbReference type="EMBL" id="LT907975">
    <property type="protein sequence ID" value="SOB59503.1"/>
    <property type="molecule type" value="Genomic_DNA"/>
</dbReference>
<reference evidence="2" key="1">
    <citation type="submission" date="2017-09" db="EMBL/GenBank/DDBJ databases">
        <authorList>
            <person name="Regsiter A."/>
            <person name="William W."/>
        </authorList>
    </citation>
    <scope>NUCLEOTIDE SEQUENCE [LARGE SCALE GENOMIC DNA]</scope>
    <source>
        <strain evidence="2">500-1</strain>
    </source>
</reference>
<proteinExistence type="predicted"/>